<organism evidence="1 2">
    <name type="scientific">Strongylus vulgaris</name>
    <name type="common">Blood worm</name>
    <dbReference type="NCBI Taxonomy" id="40348"/>
    <lineage>
        <taxon>Eukaryota</taxon>
        <taxon>Metazoa</taxon>
        <taxon>Ecdysozoa</taxon>
        <taxon>Nematoda</taxon>
        <taxon>Chromadorea</taxon>
        <taxon>Rhabditida</taxon>
        <taxon>Rhabditina</taxon>
        <taxon>Rhabditomorpha</taxon>
        <taxon>Strongyloidea</taxon>
        <taxon>Strongylidae</taxon>
        <taxon>Strongylus</taxon>
    </lineage>
</organism>
<gene>
    <name evidence="1" type="ORF">SVUK_LOCUS17591</name>
</gene>
<reference evidence="1 2" key="1">
    <citation type="submission" date="2018-11" db="EMBL/GenBank/DDBJ databases">
        <authorList>
            <consortium name="Pathogen Informatics"/>
        </authorList>
    </citation>
    <scope>NUCLEOTIDE SEQUENCE [LARGE SCALE GENOMIC DNA]</scope>
</reference>
<protein>
    <recommendedName>
        <fullName evidence="3">Endonuclease/exonuclease/phosphatase domain-containing protein</fullName>
    </recommendedName>
</protein>
<dbReference type="EMBL" id="UYYB01118405">
    <property type="protein sequence ID" value="VDM82593.1"/>
    <property type="molecule type" value="Genomic_DNA"/>
</dbReference>
<dbReference type="SUPFAM" id="SSF56219">
    <property type="entry name" value="DNase I-like"/>
    <property type="match status" value="1"/>
</dbReference>
<keyword evidence="2" id="KW-1185">Reference proteome</keyword>
<evidence type="ECO:0000313" key="1">
    <source>
        <dbReference type="EMBL" id="VDM82593.1"/>
    </source>
</evidence>
<dbReference type="InterPro" id="IPR036691">
    <property type="entry name" value="Endo/exonu/phosph_ase_sf"/>
</dbReference>
<evidence type="ECO:0008006" key="3">
    <source>
        <dbReference type="Google" id="ProtNLM"/>
    </source>
</evidence>
<name>A0A3P7JNY7_STRVU</name>
<dbReference type="AlphaFoldDB" id="A0A3P7JNY7"/>
<evidence type="ECO:0000313" key="2">
    <source>
        <dbReference type="Proteomes" id="UP000270094"/>
    </source>
</evidence>
<proteinExistence type="predicted"/>
<sequence>MRSAIAVVKAWQGLGKAAKVWGDVLYLLPIQHDATDFGPKETSMTRHRDCLMLCTYNARTASTNADLHALLEAAGRINYHVIALQETKSRKTDVKLSEGTLIIRGEKVPLRNIGGFGFVVPSVVHLVDSHEILSPCLAIFTPSSASESHHYHQLLFSNISS</sequence>
<dbReference type="OrthoDB" id="5859872at2759"/>
<dbReference type="Proteomes" id="UP000270094">
    <property type="component" value="Unassembled WGS sequence"/>
</dbReference>
<accession>A0A3P7JNY7</accession>